<evidence type="ECO:0000256" key="1">
    <source>
        <dbReference type="ARBA" id="ARBA00004370"/>
    </source>
</evidence>
<comment type="caution">
    <text evidence="7">The sequence shown here is derived from an EMBL/GenBank/DDBJ whole genome shotgun (WGS) entry which is preliminary data.</text>
</comment>
<dbReference type="Proteomes" id="UP000483672">
    <property type="component" value="Unassembled WGS sequence"/>
</dbReference>
<feature type="compositionally biased region" description="Basic residues" evidence="5">
    <location>
        <begin position="128"/>
        <end position="137"/>
    </location>
</feature>
<evidence type="ECO:0000313" key="8">
    <source>
        <dbReference type="EMBL" id="KAF3212301.1"/>
    </source>
</evidence>
<keyword evidence="4 6" id="KW-0472">Membrane</keyword>
<evidence type="ECO:0000256" key="3">
    <source>
        <dbReference type="ARBA" id="ARBA00022989"/>
    </source>
</evidence>
<accession>A0A6G1MLW1</accession>
<dbReference type="GO" id="GO:0016020">
    <property type="term" value="C:membrane"/>
    <property type="evidence" value="ECO:0007669"/>
    <property type="project" value="UniProtKB-SubCell"/>
</dbReference>
<keyword evidence="3 6" id="KW-1133">Transmembrane helix</keyword>
<name>A0A6G1MLW1_ORBOL</name>
<dbReference type="InterPro" id="IPR056552">
    <property type="entry name" value="Ribonucl_Kappa"/>
</dbReference>
<evidence type="ECO:0000256" key="5">
    <source>
        <dbReference type="SAM" id="MobiDB-lite"/>
    </source>
</evidence>
<dbReference type="EMBL" id="WIWT01000030">
    <property type="protein sequence ID" value="KAF3212301.1"/>
    <property type="molecule type" value="Genomic_DNA"/>
</dbReference>
<comment type="subcellular location">
    <subcellularLocation>
        <location evidence="1">Membrane</location>
    </subcellularLocation>
</comment>
<dbReference type="Proteomes" id="UP000614610">
    <property type="component" value="Unassembled WGS sequence"/>
</dbReference>
<evidence type="ECO:0000313" key="7">
    <source>
        <dbReference type="EMBL" id="KAF3200156.1"/>
    </source>
</evidence>
<reference evidence="7 9" key="1">
    <citation type="submission" date="2019-06" db="EMBL/GenBank/DDBJ databases">
        <authorList>
            <person name="Palmer J.M."/>
        </authorList>
    </citation>
    <scope>NUCLEOTIDE SEQUENCE [LARGE SCALE GENOMIC DNA]</scope>
    <source>
        <strain evidence="7 9">TWF191</strain>
        <strain evidence="8">TWF679</strain>
    </source>
</reference>
<dbReference type="OrthoDB" id="67317at2759"/>
<feature type="transmembrane region" description="Helical" evidence="6">
    <location>
        <begin position="6"/>
        <end position="31"/>
    </location>
</feature>
<sequence length="137" mass="14757">MKPVISAGNAWSCTVISLFAVIILSVIGALFKAEHEVVVGKDEDPPNPQVAAGTIFTAVGVYAEAGIDTDDGWSRSGRSFDRGFGGITVDRDPTAVTASGTSDRRIRSRRRGEDGGGEGSAYELWNMRRNRRRAKQD</sequence>
<keyword evidence="2 6" id="KW-0812">Transmembrane</keyword>
<evidence type="ECO:0000313" key="9">
    <source>
        <dbReference type="Proteomes" id="UP000483672"/>
    </source>
</evidence>
<protein>
    <submittedName>
        <fullName evidence="7">Uncharacterized protein</fullName>
    </submittedName>
</protein>
<gene>
    <name evidence="7" type="ORF">TWF191_003782</name>
    <name evidence="8" type="ORF">TWF679_006073</name>
</gene>
<feature type="region of interest" description="Disordered" evidence="5">
    <location>
        <begin position="90"/>
        <end position="137"/>
    </location>
</feature>
<evidence type="ECO:0000256" key="6">
    <source>
        <dbReference type="SAM" id="Phobius"/>
    </source>
</evidence>
<evidence type="ECO:0000256" key="4">
    <source>
        <dbReference type="ARBA" id="ARBA00023136"/>
    </source>
</evidence>
<organism evidence="7 9">
    <name type="scientific">Orbilia oligospora</name>
    <name type="common">Nematode-trapping fungus</name>
    <name type="synonym">Arthrobotrys oligospora</name>
    <dbReference type="NCBI Taxonomy" id="2813651"/>
    <lineage>
        <taxon>Eukaryota</taxon>
        <taxon>Fungi</taxon>
        <taxon>Dikarya</taxon>
        <taxon>Ascomycota</taxon>
        <taxon>Pezizomycotina</taxon>
        <taxon>Orbiliomycetes</taxon>
        <taxon>Orbiliales</taxon>
        <taxon>Orbiliaceae</taxon>
        <taxon>Orbilia</taxon>
    </lineage>
</organism>
<dbReference type="Pfam" id="PF23489">
    <property type="entry name" value="V-ATPase_su_f"/>
    <property type="match status" value="1"/>
</dbReference>
<dbReference type="AlphaFoldDB" id="A0A6G1MLW1"/>
<proteinExistence type="predicted"/>
<dbReference type="EMBL" id="WIPF01000199">
    <property type="protein sequence ID" value="KAF3200156.1"/>
    <property type="molecule type" value="Genomic_DNA"/>
</dbReference>
<evidence type="ECO:0000256" key="2">
    <source>
        <dbReference type="ARBA" id="ARBA00022692"/>
    </source>
</evidence>